<proteinExistence type="predicted"/>
<name>A0ACC2HMS4_DALPE</name>
<dbReference type="Proteomes" id="UP001157502">
    <property type="component" value="Chromosome 1"/>
</dbReference>
<keyword evidence="2" id="KW-1185">Reference proteome</keyword>
<dbReference type="EMBL" id="CM055728">
    <property type="protein sequence ID" value="KAJ8017107.1"/>
    <property type="molecule type" value="Genomic_DNA"/>
</dbReference>
<protein>
    <submittedName>
        <fullName evidence="1">Uncharacterized protein</fullName>
    </submittedName>
</protein>
<comment type="caution">
    <text evidence="1">The sequence shown here is derived from an EMBL/GenBank/DDBJ whole genome shotgun (WGS) entry which is preliminary data.</text>
</comment>
<gene>
    <name evidence="1" type="ORF">DPEC_G00014330</name>
</gene>
<evidence type="ECO:0000313" key="2">
    <source>
        <dbReference type="Proteomes" id="UP001157502"/>
    </source>
</evidence>
<sequence>MTEDQVECVFSQIALAFRSDQFTLQQRLLTEEHARNLSEDNIHLELFRGRETLETLKVLCLDSKRSKILQKLELCLDIIEGTIERVSSTAEVLGAVHQEARVSRAMDLMFSHVENLRSCHERNGTQLDDTKNIQDKGSRRILRDPEDGKFKERSSKISQQLHFGVSRRRVSVELITKQVQEKRKRARVLHRSLSLNNVLGENVCPQTQSKPCVTEKTTLVDDRIPKPAAVWSPPGPARSPARISVSRSVYTNKPNKVVTKQTSSTSSSMEPLLRIRRRGKAALERTDRRKDDQEKTKSMSSIKRKPGPCGLICRERPLAHWHRYWLNLVVALSCVVILIFLLWLVPELLL</sequence>
<accession>A0ACC2HMS4</accession>
<reference evidence="1" key="1">
    <citation type="submission" date="2021-05" db="EMBL/GenBank/DDBJ databases">
        <authorList>
            <person name="Pan Q."/>
            <person name="Jouanno E."/>
            <person name="Zahm M."/>
            <person name="Klopp C."/>
            <person name="Cabau C."/>
            <person name="Louis A."/>
            <person name="Berthelot C."/>
            <person name="Parey E."/>
            <person name="Roest Crollius H."/>
            <person name="Montfort J."/>
            <person name="Robinson-Rechavi M."/>
            <person name="Bouchez O."/>
            <person name="Lampietro C."/>
            <person name="Lopez Roques C."/>
            <person name="Donnadieu C."/>
            <person name="Postlethwait J."/>
            <person name="Bobe J."/>
            <person name="Dillon D."/>
            <person name="Chandos A."/>
            <person name="von Hippel F."/>
            <person name="Guiguen Y."/>
        </authorList>
    </citation>
    <scope>NUCLEOTIDE SEQUENCE</scope>
    <source>
        <strain evidence="1">YG-Jan2019</strain>
    </source>
</reference>
<evidence type="ECO:0000313" key="1">
    <source>
        <dbReference type="EMBL" id="KAJ8017107.1"/>
    </source>
</evidence>
<organism evidence="1 2">
    <name type="scientific">Dallia pectoralis</name>
    <name type="common">Alaska blackfish</name>
    <dbReference type="NCBI Taxonomy" id="75939"/>
    <lineage>
        <taxon>Eukaryota</taxon>
        <taxon>Metazoa</taxon>
        <taxon>Chordata</taxon>
        <taxon>Craniata</taxon>
        <taxon>Vertebrata</taxon>
        <taxon>Euteleostomi</taxon>
        <taxon>Actinopterygii</taxon>
        <taxon>Neopterygii</taxon>
        <taxon>Teleostei</taxon>
        <taxon>Protacanthopterygii</taxon>
        <taxon>Esociformes</taxon>
        <taxon>Umbridae</taxon>
        <taxon>Dallia</taxon>
    </lineage>
</organism>